<dbReference type="GO" id="GO:0003700">
    <property type="term" value="F:DNA-binding transcription factor activity"/>
    <property type="evidence" value="ECO:0007669"/>
    <property type="project" value="InterPro"/>
</dbReference>
<accession>A0A850H7Y4</accession>
<dbReference type="PANTHER" id="PTHR38600">
    <property type="entry name" value="TRANSCRIPTIONAL REGULATORY PROTEIN"/>
    <property type="match status" value="1"/>
</dbReference>
<dbReference type="SMART" id="SM00418">
    <property type="entry name" value="HTH_ARSR"/>
    <property type="match status" value="1"/>
</dbReference>
<evidence type="ECO:0000259" key="1">
    <source>
        <dbReference type="PROSITE" id="PS50987"/>
    </source>
</evidence>
<dbReference type="CDD" id="cd00090">
    <property type="entry name" value="HTH_ARSR"/>
    <property type="match status" value="1"/>
</dbReference>
<dbReference type="NCBIfam" id="NF033788">
    <property type="entry name" value="HTH_metalloreg"/>
    <property type="match status" value="1"/>
</dbReference>
<proteinExistence type="predicted"/>
<dbReference type="Pfam" id="PF12840">
    <property type="entry name" value="HTH_20"/>
    <property type="match status" value="1"/>
</dbReference>
<dbReference type="Gene3D" id="1.10.10.10">
    <property type="entry name" value="Winged helix-like DNA-binding domain superfamily/Winged helix DNA-binding domain"/>
    <property type="match status" value="1"/>
</dbReference>
<dbReference type="RefSeq" id="WP_176271995.1">
    <property type="nucleotide sequence ID" value="NZ_JABWTA010000001.1"/>
</dbReference>
<dbReference type="InterPro" id="IPR001845">
    <property type="entry name" value="HTH_ArsR_DNA-bd_dom"/>
</dbReference>
<dbReference type="InterPro" id="IPR036390">
    <property type="entry name" value="WH_DNA-bd_sf"/>
</dbReference>
<evidence type="ECO:0000313" key="3">
    <source>
        <dbReference type="Proteomes" id="UP000546031"/>
    </source>
</evidence>
<keyword evidence="3" id="KW-1185">Reference proteome</keyword>
<gene>
    <name evidence="2" type="ORF">HUO12_01880</name>
</gene>
<sequence>MVEYRVDQDALFKALADPSRRRIVERLSQGECTVGALAGPMNMSLAGASKHIGVLEEAGVLHREKRGRERVCKLDPNALFALRDWVERYAVFWDQRLDALDKALKEDRDE</sequence>
<feature type="domain" description="HTH arsR-type" evidence="1">
    <location>
        <begin position="1"/>
        <end position="94"/>
    </location>
</feature>
<dbReference type="PANTHER" id="PTHR38600:SF2">
    <property type="entry name" value="SLL0088 PROTEIN"/>
    <property type="match status" value="1"/>
</dbReference>
<dbReference type="InterPro" id="IPR011991">
    <property type="entry name" value="ArsR-like_HTH"/>
</dbReference>
<dbReference type="AlphaFoldDB" id="A0A850H7Y4"/>
<dbReference type="PRINTS" id="PR00778">
    <property type="entry name" value="HTHARSR"/>
</dbReference>
<reference evidence="2 3" key="1">
    <citation type="submission" date="2020-06" db="EMBL/GenBank/DDBJ databases">
        <title>Altererythrobacter lutimaris sp. nov., a marine bacterium isolated from a tidal flat.</title>
        <authorList>
            <person name="Kim D."/>
            <person name="Yoo Y."/>
            <person name="Kim J.-J."/>
        </authorList>
    </citation>
    <scope>NUCLEOTIDE SEQUENCE [LARGE SCALE GENOMIC DNA]</scope>
    <source>
        <strain evidence="2 3">JGD-16</strain>
    </source>
</reference>
<dbReference type="SUPFAM" id="SSF46785">
    <property type="entry name" value="Winged helix' DNA-binding domain"/>
    <property type="match status" value="1"/>
</dbReference>
<dbReference type="InterPro" id="IPR036388">
    <property type="entry name" value="WH-like_DNA-bd_sf"/>
</dbReference>
<organism evidence="2 3">
    <name type="scientific">Altererythrobacter lutimaris</name>
    <dbReference type="NCBI Taxonomy" id="2743979"/>
    <lineage>
        <taxon>Bacteria</taxon>
        <taxon>Pseudomonadati</taxon>
        <taxon>Pseudomonadota</taxon>
        <taxon>Alphaproteobacteria</taxon>
        <taxon>Sphingomonadales</taxon>
        <taxon>Erythrobacteraceae</taxon>
        <taxon>Altererythrobacter</taxon>
    </lineage>
</organism>
<dbReference type="Proteomes" id="UP000546031">
    <property type="component" value="Unassembled WGS sequence"/>
</dbReference>
<protein>
    <submittedName>
        <fullName evidence="2">Winged helix-turn-helix transcriptional regulator</fullName>
    </submittedName>
</protein>
<comment type="caution">
    <text evidence="2">The sequence shown here is derived from an EMBL/GenBank/DDBJ whole genome shotgun (WGS) entry which is preliminary data.</text>
</comment>
<name>A0A850H7Y4_9SPHN</name>
<dbReference type="EMBL" id="JABWTA010000001">
    <property type="protein sequence ID" value="NVE93640.1"/>
    <property type="molecule type" value="Genomic_DNA"/>
</dbReference>
<dbReference type="PROSITE" id="PS50987">
    <property type="entry name" value="HTH_ARSR_2"/>
    <property type="match status" value="1"/>
</dbReference>
<evidence type="ECO:0000313" key="2">
    <source>
        <dbReference type="EMBL" id="NVE93640.1"/>
    </source>
</evidence>